<evidence type="ECO:0000313" key="2">
    <source>
        <dbReference type="EMBL" id="MCQ4119864.1"/>
    </source>
</evidence>
<dbReference type="Gene3D" id="3.30.420.10">
    <property type="entry name" value="Ribonuclease H-like superfamily/Ribonuclease H"/>
    <property type="match status" value="1"/>
</dbReference>
<name>A0ABT1QC67_9NOCA</name>
<dbReference type="EMBL" id="JANFQF010000008">
    <property type="protein sequence ID" value="MCQ4119864.1"/>
    <property type="molecule type" value="Genomic_DNA"/>
</dbReference>
<evidence type="ECO:0000259" key="1">
    <source>
        <dbReference type="Pfam" id="PF16473"/>
    </source>
</evidence>
<dbReference type="InterPro" id="IPR033390">
    <property type="entry name" value="Rv2179c-like"/>
</dbReference>
<dbReference type="RefSeq" id="WP_255968416.1">
    <property type="nucleotide sequence ID" value="NZ_JANFQF010000008.1"/>
</dbReference>
<feature type="domain" description="3'-5' exoribonuclease Rv2179c-like" evidence="1">
    <location>
        <begin position="97"/>
        <end position="186"/>
    </location>
</feature>
<sequence>MATRYFYDTEFLEDGMTIDLISIGIVAEDGREYYAVSSDLPIARIRKDDWLLRNVMTSLPVNEPQSLQRYVENSPNHHPRPSVSTLDVDRRDSRVKPEWVIANEVRDFLLAAHGVELWADYAAYDHVVLCQLWGRMIGLPTGIPMFTKDLQQRLSDLGNPRVPEQTAGLHNALDDARHVKAVVDYIEARP</sequence>
<dbReference type="Pfam" id="PF16473">
    <property type="entry name" value="Rv2179c-like"/>
    <property type="match status" value="1"/>
</dbReference>
<dbReference type="Proteomes" id="UP001524501">
    <property type="component" value="Unassembled WGS sequence"/>
</dbReference>
<keyword evidence="3" id="KW-1185">Reference proteome</keyword>
<evidence type="ECO:0000313" key="3">
    <source>
        <dbReference type="Proteomes" id="UP001524501"/>
    </source>
</evidence>
<accession>A0ABT1QC67</accession>
<dbReference type="InterPro" id="IPR036397">
    <property type="entry name" value="RNaseH_sf"/>
</dbReference>
<reference evidence="2 3" key="1">
    <citation type="submission" date="2022-07" db="EMBL/GenBank/DDBJ databases">
        <title>Degradation activity of malathion, p-nitrophenol and potential low-temperature adaptation strategy of Rhodococcus sp. FXJ9.536.</title>
        <authorList>
            <person name="Huang J."/>
            <person name="Huang Y."/>
        </authorList>
    </citation>
    <scope>NUCLEOTIDE SEQUENCE [LARGE SCALE GENOMIC DNA]</scope>
    <source>
        <strain evidence="2 3">FXJ9.536</strain>
    </source>
</reference>
<protein>
    <submittedName>
        <fullName evidence="2">3'-5' exoribonuclease</fullName>
    </submittedName>
</protein>
<gene>
    <name evidence="2" type="ORF">NOF53_11895</name>
</gene>
<proteinExistence type="predicted"/>
<organism evidence="2 3">
    <name type="scientific">Rhodococcus tibetensis</name>
    <dbReference type="NCBI Taxonomy" id="2965064"/>
    <lineage>
        <taxon>Bacteria</taxon>
        <taxon>Bacillati</taxon>
        <taxon>Actinomycetota</taxon>
        <taxon>Actinomycetes</taxon>
        <taxon>Mycobacteriales</taxon>
        <taxon>Nocardiaceae</taxon>
        <taxon>Rhodococcus</taxon>
    </lineage>
</organism>
<comment type="caution">
    <text evidence="2">The sequence shown here is derived from an EMBL/GenBank/DDBJ whole genome shotgun (WGS) entry which is preliminary data.</text>
</comment>